<accession>A0A183M2Q9</accession>
<name>A0A183M2Q9_9TREM</name>
<dbReference type="Proteomes" id="UP000277204">
    <property type="component" value="Unassembled WGS sequence"/>
</dbReference>
<sequence>MTEQTFKVLKLKTLIPQSFQLIAFCLDNIVVWYCYVDIEVYEHGVSDSRAQLLTVVKALPRTPSYALELYGTVKGSILQSGDSTG</sequence>
<keyword evidence="2" id="KW-1185">Reference proteome</keyword>
<evidence type="ECO:0000313" key="1">
    <source>
        <dbReference type="EMBL" id="VDO89919.1"/>
    </source>
</evidence>
<gene>
    <name evidence="1" type="ORF">SMRZ_LOCUS10334</name>
</gene>
<protein>
    <submittedName>
        <fullName evidence="1">Uncharacterized protein</fullName>
    </submittedName>
</protein>
<evidence type="ECO:0000313" key="2">
    <source>
        <dbReference type="Proteomes" id="UP000277204"/>
    </source>
</evidence>
<reference evidence="1 2" key="1">
    <citation type="submission" date="2018-11" db="EMBL/GenBank/DDBJ databases">
        <authorList>
            <consortium name="Pathogen Informatics"/>
        </authorList>
    </citation>
    <scope>NUCLEOTIDE SEQUENCE [LARGE SCALE GENOMIC DNA]</scope>
    <source>
        <strain evidence="1 2">Zambia</strain>
    </source>
</reference>
<dbReference type="EMBL" id="UZAI01005286">
    <property type="protein sequence ID" value="VDO89919.1"/>
    <property type="molecule type" value="Genomic_DNA"/>
</dbReference>
<organism evidence="1 2">
    <name type="scientific">Schistosoma margrebowiei</name>
    <dbReference type="NCBI Taxonomy" id="48269"/>
    <lineage>
        <taxon>Eukaryota</taxon>
        <taxon>Metazoa</taxon>
        <taxon>Spiralia</taxon>
        <taxon>Lophotrochozoa</taxon>
        <taxon>Platyhelminthes</taxon>
        <taxon>Trematoda</taxon>
        <taxon>Digenea</taxon>
        <taxon>Strigeidida</taxon>
        <taxon>Schistosomatoidea</taxon>
        <taxon>Schistosomatidae</taxon>
        <taxon>Schistosoma</taxon>
    </lineage>
</organism>
<proteinExistence type="predicted"/>
<dbReference type="AlphaFoldDB" id="A0A183M2Q9"/>